<sequence length="250" mass="26931">MSYARVLVEIDLLEELRHSVEISLPEGLTLNQKVIYETQPKYCNFFHILGHTRLICPKAAATTKTVPCHQPQAQAVLTDKGTVFSRLGPQPSLQVSPPQRFLGGDVGPEADHDNSKGWVTVVFRKSSKQHKGTAVATPCVGSRKSEPVFVNNSTATPSLLVCTGIVQNSPRTDPLVATPCVGKVWGSSPTRTAPLVVHSCVGEAHDSSPSKTNLLATTFGETDIAGKSMNVPLLDVAVQCGVRTRNQKQR</sequence>
<organism evidence="1 2">
    <name type="scientific">Populus deltoides</name>
    <name type="common">Eastern poplar</name>
    <name type="synonym">Eastern cottonwood</name>
    <dbReference type="NCBI Taxonomy" id="3696"/>
    <lineage>
        <taxon>Eukaryota</taxon>
        <taxon>Viridiplantae</taxon>
        <taxon>Streptophyta</taxon>
        <taxon>Embryophyta</taxon>
        <taxon>Tracheophyta</taxon>
        <taxon>Spermatophyta</taxon>
        <taxon>Magnoliopsida</taxon>
        <taxon>eudicotyledons</taxon>
        <taxon>Gunneridae</taxon>
        <taxon>Pentapetalae</taxon>
        <taxon>rosids</taxon>
        <taxon>fabids</taxon>
        <taxon>Malpighiales</taxon>
        <taxon>Salicaceae</taxon>
        <taxon>Saliceae</taxon>
        <taxon>Populus</taxon>
    </lineage>
</organism>
<dbReference type="AlphaFoldDB" id="A0A8T2XA25"/>
<comment type="caution">
    <text evidence="1">The sequence shown here is derived from an EMBL/GenBank/DDBJ whole genome shotgun (WGS) entry which is preliminary data.</text>
</comment>
<accession>A0A8T2XA25</accession>
<reference evidence="1" key="1">
    <citation type="journal article" date="2021" name="J. Hered.">
        <title>Genome Assembly of Salicaceae Populus deltoides (Eastern Cottonwood) I-69 Based on Nanopore Sequencing and Hi-C Technologies.</title>
        <authorList>
            <person name="Bai S."/>
            <person name="Wu H."/>
            <person name="Zhang J."/>
            <person name="Pan Z."/>
            <person name="Zhao W."/>
            <person name="Li Z."/>
            <person name="Tong C."/>
        </authorList>
    </citation>
    <scope>NUCLEOTIDE SEQUENCE</scope>
    <source>
        <tissue evidence="1">Leaf</tissue>
    </source>
</reference>
<name>A0A8T2XA25_POPDE</name>
<dbReference type="EMBL" id="JACEGQ020000014">
    <property type="protein sequence ID" value="KAH8489968.1"/>
    <property type="molecule type" value="Genomic_DNA"/>
</dbReference>
<dbReference type="PANTHER" id="PTHR31286:SF180">
    <property type="entry name" value="OS10G0362600 PROTEIN"/>
    <property type="match status" value="1"/>
</dbReference>
<gene>
    <name evidence="1" type="ORF">H0E87_025255</name>
</gene>
<evidence type="ECO:0000313" key="2">
    <source>
        <dbReference type="Proteomes" id="UP000807159"/>
    </source>
</evidence>
<dbReference type="InterPro" id="IPR040256">
    <property type="entry name" value="At4g02000-like"/>
</dbReference>
<evidence type="ECO:0008006" key="3">
    <source>
        <dbReference type="Google" id="ProtNLM"/>
    </source>
</evidence>
<keyword evidence="2" id="KW-1185">Reference proteome</keyword>
<evidence type="ECO:0000313" key="1">
    <source>
        <dbReference type="EMBL" id="KAH8489968.1"/>
    </source>
</evidence>
<dbReference type="Proteomes" id="UP000807159">
    <property type="component" value="Chromosome 14"/>
</dbReference>
<proteinExistence type="predicted"/>
<feature type="non-terminal residue" evidence="1">
    <location>
        <position position="1"/>
    </location>
</feature>
<dbReference type="PANTHER" id="PTHR31286">
    <property type="entry name" value="GLYCINE-RICH CELL WALL STRUCTURAL PROTEIN 1.8-LIKE"/>
    <property type="match status" value="1"/>
</dbReference>
<protein>
    <recommendedName>
        <fullName evidence="3">DUF4283 domain-containing protein</fullName>
    </recommendedName>
</protein>